<evidence type="ECO:0000313" key="8">
    <source>
        <dbReference type="Proteomes" id="UP001165962"/>
    </source>
</evidence>
<dbReference type="InterPro" id="IPR005467">
    <property type="entry name" value="His_kinase_dom"/>
</dbReference>
<dbReference type="SMART" id="SM00387">
    <property type="entry name" value="HATPase_c"/>
    <property type="match status" value="1"/>
</dbReference>
<dbReference type="SUPFAM" id="SSF55874">
    <property type="entry name" value="ATPase domain of HSP90 chaperone/DNA topoisomerase II/histidine kinase"/>
    <property type="match status" value="1"/>
</dbReference>
<evidence type="ECO:0000256" key="4">
    <source>
        <dbReference type="ARBA" id="ARBA00022840"/>
    </source>
</evidence>
<comment type="caution">
    <text evidence="7">The sequence shown here is derived from an EMBL/GenBank/DDBJ whole genome shotgun (WGS) entry which is preliminary data.</text>
</comment>
<evidence type="ECO:0000313" key="7">
    <source>
        <dbReference type="EMBL" id="NHN35181.1"/>
    </source>
</evidence>
<dbReference type="InterPro" id="IPR050482">
    <property type="entry name" value="Sensor_HK_TwoCompSys"/>
</dbReference>
<keyword evidence="1" id="KW-0808">Transferase</keyword>
<reference evidence="7" key="1">
    <citation type="submission" date="2020-03" db="EMBL/GenBank/DDBJ databases">
        <title>Draft sequencing of Paenibacilllus sp. S3N08.</title>
        <authorList>
            <person name="Kim D.-U."/>
        </authorList>
    </citation>
    <scope>NUCLEOTIDE SEQUENCE</scope>
    <source>
        <strain evidence="7">S3N08</strain>
    </source>
</reference>
<dbReference type="PANTHER" id="PTHR24421">
    <property type="entry name" value="NITRATE/NITRITE SENSOR PROTEIN NARX-RELATED"/>
    <property type="match status" value="1"/>
</dbReference>
<sequence>MIRTLHKVIEHEAPLCPFKLEFSAKGADMIEYWDLDTKRHIFRIVQELLNNARKHSQASNVSITITSLSNQILLIYRDDGIGFPSHPIEHSEIGSSGTGIEQMKNRILSLEGKWEIRTDTGSGVYLTVTIPMRKVA</sequence>
<dbReference type="Gene3D" id="3.30.565.10">
    <property type="entry name" value="Histidine kinase-like ATPase, C-terminal domain"/>
    <property type="match status" value="1"/>
</dbReference>
<evidence type="ECO:0000256" key="2">
    <source>
        <dbReference type="ARBA" id="ARBA00022741"/>
    </source>
</evidence>
<dbReference type="Proteomes" id="UP001165962">
    <property type="component" value="Unassembled WGS sequence"/>
</dbReference>
<dbReference type="EMBL" id="JAAOIW010000028">
    <property type="protein sequence ID" value="NHN35181.1"/>
    <property type="molecule type" value="Genomic_DNA"/>
</dbReference>
<dbReference type="InterPro" id="IPR003594">
    <property type="entry name" value="HATPase_dom"/>
</dbReference>
<feature type="domain" description="Histidine kinase" evidence="6">
    <location>
        <begin position="41"/>
        <end position="134"/>
    </location>
</feature>
<evidence type="ECO:0000259" key="6">
    <source>
        <dbReference type="PROSITE" id="PS50109"/>
    </source>
</evidence>
<keyword evidence="8" id="KW-1185">Reference proteome</keyword>
<keyword evidence="4" id="KW-0067">ATP-binding</keyword>
<protein>
    <recommendedName>
        <fullName evidence="6">Histidine kinase domain-containing protein</fullName>
    </recommendedName>
</protein>
<dbReference type="CDD" id="cd16917">
    <property type="entry name" value="HATPase_UhpB-NarQ-NarX-like"/>
    <property type="match status" value="1"/>
</dbReference>
<gene>
    <name evidence="7" type="ORF">G9U52_36240</name>
</gene>
<dbReference type="Pfam" id="PF02518">
    <property type="entry name" value="HATPase_c"/>
    <property type="match status" value="1"/>
</dbReference>
<keyword evidence="5" id="KW-0902">Two-component regulatory system</keyword>
<keyword evidence="2" id="KW-0547">Nucleotide-binding</keyword>
<organism evidence="7 8">
    <name type="scientific">Paenibacillus agricola</name>
    <dbReference type="NCBI Taxonomy" id="2716264"/>
    <lineage>
        <taxon>Bacteria</taxon>
        <taxon>Bacillati</taxon>
        <taxon>Bacillota</taxon>
        <taxon>Bacilli</taxon>
        <taxon>Bacillales</taxon>
        <taxon>Paenibacillaceae</taxon>
        <taxon>Paenibacillus</taxon>
    </lineage>
</organism>
<keyword evidence="3" id="KW-0418">Kinase</keyword>
<dbReference type="PROSITE" id="PS50109">
    <property type="entry name" value="HIS_KIN"/>
    <property type="match status" value="1"/>
</dbReference>
<evidence type="ECO:0000256" key="1">
    <source>
        <dbReference type="ARBA" id="ARBA00022679"/>
    </source>
</evidence>
<dbReference type="InterPro" id="IPR036890">
    <property type="entry name" value="HATPase_C_sf"/>
</dbReference>
<accession>A0ABX0JH89</accession>
<dbReference type="PANTHER" id="PTHR24421:SF60">
    <property type="entry name" value="SENSOR HISTIDINE KINASE COMP"/>
    <property type="match status" value="1"/>
</dbReference>
<name>A0ABX0JH89_9BACL</name>
<evidence type="ECO:0000256" key="3">
    <source>
        <dbReference type="ARBA" id="ARBA00022777"/>
    </source>
</evidence>
<evidence type="ECO:0000256" key="5">
    <source>
        <dbReference type="ARBA" id="ARBA00023012"/>
    </source>
</evidence>
<proteinExistence type="predicted"/>